<organism evidence="6 7">
    <name type="scientific">Mycolicibacterium goodii</name>
    <name type="common">Mycobacterium goodii</name>
    <dbReference type="NCBI Taxonomy" id="134601"/>
    <lineage>
        <taxon>Bacteria</taxon>
        <taxon>Bacillati</taxon>
        <taxon>Actinomycetota</taxon>
        <taxon>Actinomycetes</taxon>
        <taxon>Mycobacteriales</taxon>
        <taxon>Mycobacteriaceae</taxon>
        <taxon>Mycolicibacterium</taxon>
    </lineage>
</organism>
<dbReference type="InterPro" id="IPR050492">
    <property type="entry name" value="Bact_metal-bind_prot9"/>
</dbReference>
<feature type="signal peptide" evidence="5">
    <location>
        <begin position="1"/>
        <end position="17"/>
    </location>
</feature>
<keyword evidence="3" id="KW-0479">Metal-binding</keyword>
<dbReference type="RefSeq" id="WP_049748670.1">
    <property type="nucleotide sequence ID" value="NZ_CP012150.1"/>
</dbReference>
<evidence type="ECO:0000256" key="2">
    <source>
        <dbReference type="ARBA" id="ARBA00022448"/>
    </source>
</evidence>
<dbReference type="PROSITE" id="PS51257">
    <property type="entry name" value="PROKAR_LIPOPROTEIN"/>
    <property type="match status" value="1"/>
</dbReference>
<dbReference type="PANTHER" id="PTHR42953:SF1">
    <property type="entry name" value="METAL-BINDING PROTEIN HI_0362-RELATED"/>
    <property type="match status" value="1"/>
</dbReference>
<evidence type="ECO:0000256" key="3">
    <source>
        <dbReference type="ARBA" id="ARBA00022723"/>
    </source>
</evidence>
<dbReference type="SUPFAM" id="SSF53807">
    <property type="entry name" value="Helical backbone' metal receptor"/>
    <property type="match status" value="1"/>
</dbReference>
<evidence type="ECO:0000256" key="1">
    <source>
        <dbReference type="ARBA" id="ARBA00004196"/>
    </source>
</evidence>
<dbReference type="GO" id="GO:0046872">
    <property type="term" value="F:metal ion binding"/>
    <property type="evidence" value="ECO:0007669"/>
    <property type="project" value="UniProtKB-KW"/>
</dbReference>
<dbReference type="PATRIC" id="fig|134601.6.peg.2196"/>
<dbReference type="GO" id="GO:0030001">
    <property type="term" value="P:metal ion transport"/>
    <property type="evidence" value="ECO:0007669"/>
    <property type="project" value="InterPro"/>
</dbReference>
<keyword evidence="4 5" id="KW-0732">Signal</keyword>
<protein>
    <submittedName>
        <fullName evidence="6">ABC transporter substrate-binding protein</fullName>
    </submittedName>
</protein>
<evidence type="ECO:0000256" key="4">
    <source>
        <dbReference type="ARBA" id="ARBA00022729"/>
    </source>
</evidence>
<dbReference type="Gene3D" id="3.40.50.1980">
    <property type="entry name" value="Nitrogenase molybdenum iron protein domain"/>
    <property type="match status" value="2"/>
</dbReference>
<dbReference type="KEGG" id="mgo:AFA91_10535"/>
<accession>A0A0K0XFR9</accession>
<proteinExistence type="predicted"/>
<dbReference type="GO" id="GO:0030313">
    <property type="term" value="C:cell envelope"/>
    <property type="evidence" value="ECO:0007669"/>
    <property type="project" value="UniProtKB-SubCell"/>
</dbReference>
<dbReference type="InterPro" id="IPR006127">
    <property type="entry name" value="ZnuA-like"/>
</dbReference>
<dbReference type="Proteomes" id="UP000062255">
    <property type="component" value="Chromosome"/>
</dbReference>
<comment type="subcellular location">
    <subcellularLocation>
        <location evidence="1">Cell envelope</location>
    </subcellularLocation>
</comment>
<dbReference type="OrthoDB" id="5296019at2"/>
<dbReference type="AlphaFoldDB" id="A0A0K0XFR9"/>
<evidence type="ECO:0000313" key="7">
    <source>
        <dbReference type="Proteomes" id="UP000062255"/>
    </source>
</evidence>
<evidence type="ECO:0000256" key="5">
    <source>
        <dbReference type="SAM" id="SignalP"/>
    </source>
</evidence>
<name>A0A0K0XFR9_MYCGD</name>
<dbReference type="PANTHER" id="PTHR42953">
    <property type="entry name" value="HIGH-AFFINITY ZINC UPTAKE SYSTEM PROTEIN ZNUA-RELATED"/>
    <property type="match status" value="1"/>
</dbReference>
<reference evidence="6 7" key="1">
    <citation type="submission" date="2015-07" db="EMBL/GenBank/DDBJ databases">
        <title>Complete genome sequence of Mycobacterium goodii X7B, a facultative thermophilic biodesulfurizing bacterium.</title>
        <authorList>
            <person name="Yu B."/>
            <person name="Li F."/>
            <person name="Xu P."/>
        </authorList>
    </citation>
    <scope>NUCLEOTIDE SEQUENCE [LARGE SCALE GENOMIC DNA]</scope>
    <source>
        <strain evidence="6 7">X7B</strain>
    </source>
</reference>
<keyword evidence="2" id="KW-0813">Transport</keyword>
<feature type="chain" id="PRO_5005454075" evidence="5">
    <location>
        <begin position="18"/>
        <end position="318"/>
    </location>
</feature>
<gene>
    <name evidence="6" type="ORF">AFA91_10535</name>
</gene>
<dbReference type="Pfam" id="PF01297">
    <property type="entry name" value="ZnuA"/>
    <property type="match status" value="1"/>
</dbReference>
<sequence length="318" mass="33020">MRTLAVSVALATPFALAACGADDTATNAEPAGDCPTTPVNVVVSVDQWGDIVSELGGACANVTTVLAGSSVDPHDFEPSPSDATKFEGAQLVVVNGGHYDEWATKLAQSSAPDAPVIAALDGDHDHADEHGDEHGHAHAEEGVNPHAWYSPAAVTTVADEVTAKLGDLAPEAKDYFAERRAAFADSMKPYDQLIDDIKTNASGKSYAATEVVFDDMAGALGLTNRTPPGYQVASSNETDPSPADFDAFLTLLENRGVDVLIYNVQTEGSVPQQLRSAAESAGVPVVEVTETVAPGADSFEAWQVDQLSALAKALGVES</sequence>
<evidence type="ECO:0000313" key="6">
    <source>
        <dbReference type="EMBL" id="AKS36245.1"/>
    </source>
</evidence>
<dbReference type="EMBL" id="CP012150">
    <property type="protein sequence ID" value="AKS36245.1"/>
    <property type="molecule type" value="Genomic_DNA"/>
</dbReference>
<dbReference type="STRING" id="134601.AFA91_10535"/>